<accession>A0A1I2FM77</accession>
<organism evidence="2 3">
    <name type="scientific">Alteribacillus iranensis</name>
    <dbReference type="NCBI Taxonomy" id="930128"/>
    <lineage>
        <taxon>Bacteria</taxon>
        <taxon>Bacillati</taxon>
        <taxon>Bacillota</taxon>
        <taxon>Bacilli</taxon>
        <taxon>Bacillales</taxon>
        <taxon>Bacillaceae</taxon>
        <taxon>Alteribacillus</taxon>
    </lineage>
</organism>
<evidence type="ECO:0000313" key="2">
    <source>
        <dbReference type="EMBL" id="SFF05521.1"/>
    </source>
</evidence>
<dbReference type="Proteomes" id="UP000199516">
    <property type="component" value="Unassembled WGS sequence"/>
</dbReference>
<dbReference type="Gene3D" id="1.20.210.10">
    <property type="entry name" value="Cytochrome c oxidase-like, subunit I domain"/>
    <property type="match status" value="1"/>
</dbReference>
<name>A0A1I2FM77_9BACI</name>
<feature type="transmembrane region" description="Helical" evidence="1">
    <location>
        <begin position="38"/>
        <end position="58"/>
    </location>
</feature>
<dbReference type="STRING" id="930128.SAMN05192532_11411"/>
<proteinExistence type="predicted"/>
<feature type="transmembrane region" description="Helical" evidence="1">
    <location>
        <begin position="70"/>
        <end position="91"/>
    </location>
</feature>
<dbReference type="AlphaFoldDB" id="A0A1I2FM77"/>
<dbReference type="RefSeq" id="WP_245757939.1">
    <property type="nucleotide sequence ID" value="NZ_FONT01000014.1"/>
</dbReference>
<sequence>MKLGVCFFKVASLYLLLGLVMGIGMEIAQDHSLSGVHAHINLVGWASMALFGLVYVLFPKAGESALAKIHFWLYNLSLPLFMIGLAFVLMGDPSLMILLQIFPNLLVLSVLLFVVNVFMNVNTEDVRAFFQNNTNTSR</sequence>
<keyword evidence="1" id="KW-0812">Transmembrane</keyword>
<dbReference type="SUPFAM" id="SSF81442">
    <property type="entry name" value="Cytochrome c oxidase subunit I-like"/>
    <property type="match status" value="1"/>
</dbReference>
<keyword evidence="3" id="KW-1185">Reference proteome</keyword>
<dbReference type="EMBL" id="FONT01000014">
    <property type="protein sequence ID" value="SFF05521.1"/>
    <property type="molecule type" value="Genomic_DNA"/>
</dbReference>
<keyword evidence="1" id="KW-1133">Transmembrane helix</keyword>
<feature type="transmembrane region" description="Helical" evidence="1">
    <location>
        <begin position="97"/>
        <end position="119"/>
    </location>
</feature>
<reference evidence="2 3" key="1">
    <citation type="submission" date="2016-10" db="EMBL/GenBank/DDBJ databases">
        <authorList>
            <person name="de Groot N.N."/>
        </authorList>
    </citation>
    <scope>NUCLEOTIDE SEQUENCE [LARGE SCALE GENOMIC DNA]</scope>
    <source>
        <strain evidence="2 3">DSM 23995</strain>
    </source>
</reference>
<gene>
    <name evidence="2" type="ORF">SAMN05192532_11411</name>
</gene>
<evidence type="ECO:0000256" key="1">
    <source>
        <dbReference type="SAM" id="Phobius"/>
    </source>
</evidence>
<evidence type="ECO:0000313" key="3">
    <source>
        <dbReference type="Proteomes" id="UP000199516"/>
    </source>
</evidence>
<protein>
    <submittedName>
        <fullName evidence="2">Cytochrome C and Quinol oxidase polypeptide I</fullName>
    </submittedName>
</protein>
<dbReference type="InterPro" id="IPR036927">
    <property type="entry name" value="Cyt_c_oxase-like_su1_sf"/>
</dbReference>
<keyword evidence="1" id="KW-0472">Membrane</keyword>